<name>A0AAU9M7G5_9ASTR</name>
<dbReference type="AlphaFoldDB" id="A0AAU9M7G5"/>
<evidence type="ECO:0000313" key="2">
    <source>
        <dbReference type="Proteomes" id="UP001157418"/>
    </source>
</evidence>
<evidence type="ECO:0000313" key="1">
    <source>
        <dbReference type="EMBL" id="CAH1422667.1"/>
    </source>
</evidence>
<gene>
    <name evidence="1" type="ORF">LVIROSA_LOCUS9985</name>
</gene>
<accession>A0AAU9M7G5</accession>
<comment type="caution">
    <text evidence="1">The sequence shown here is derived from an EMBL/GenBank/DDBJ whole genome shotgun (WGS) entry which is preliminary data.</text>
</comment>
<protein>
    <submittedName>
        <fullName evidence="1">Uncharacterized protein</fullName>
    </submittedName>
</protein>
<organism evidence="1 2">
    <name type="scientific">Lactuca virosa</name>
    <dbReference type="NCBI Taxonomy" id="75947"/>
    <lineage>
        <taxon>Eukaryota</taxon>
        <taxon>Viridiplantae</taxon>
        <taxon>Streptophyta</taxon>
        <taxon>Embryophyta</taxon>
        <taxon>Tracheophyta</taxon>
        <taxon>Spermatophyta</taxon>
        <taxon>Magnoliopsida</taxon>
        <taxon>eudicotyledons</taxon>
        <taxon>Gunneridae</taxon>
        <taxon>Pentapetalae</taxon>
        <taxon>asterids</taxon>
        <taxon>campanulids</taxon>
        <taxon>Asterales</taxon>
        <taxon>Asteraceae</taxon>
        <taxon>Cichorioideae</taxon>
        <taxon>Cichorieae</taxon>
        <taxon>Lactucinae</taxon>
        <taxon>Lactuca</taxon>
    </lineage>
</organism>
<dbReference type="EMBL" id="CAKMRJ010001112">
    <property type="protein sequence ID" value="CAH1422667.1"/>
    <property type="molecule type" value="Genomic_DNA"/>
</dbReference>
<sequence>MLQNIDVAWMLLNKTVYGGAVRKGIDTSIVVTQRLVTGVLTIVGPSDCGVLVVTVDDGCGEVVLVMSASNDIMDSTGLPDMLLASLVPSFVIFKVDDVWFPVACGHSPDSAK</sequence>
<proteinExistence type="predicted"/>
<dbReference type="Proteomes" id="UP001157418">
    <property type="component" value="Unassembled WGS sequence"/>
</dbReference>
<keyword evidence="2" id="KW-1185">Reference proteome</keyword>
<reference evidence="1 2" key="1">
    <citation type="submission" date="2022-01" db="EMBL/GenBank/DDBJ databases">
        <authorList>
            <person name="Xiong W."/>
            <person name="Schranz E."/>
        </authorList>
    </citation>
    <scope>NUCLEOTIDE SEQUENCE [LARGE SCALE GENOMIC DNA]</scope>
</reference>